<reference evidence="1" key="2">
    <citation type="journal article" date="2020" name="Nat. Commun.">
        <title>Large-scale genome sequencing of mycorrhizal fungi provides insights into the early evolution of symbiotic traits.</title>
        <authorList>
            <person name="Miyauchi S."/>
            <person name="Kiss E."/>
            <person name="Kuo A."/>
            <person name="Drula E."/>
            <person name="Kohler A."/>
            <person name="Sanchez-Garcia M."/>
            <person name="Morin E."/>
            <person name="Andreopoulos B."/>
            <person name="Barry K.W."/>
            <person name="Bonito G."/>
            <person name="Buee M."/>
            <person name="Carver A."/>
            <person name="Chen C."/>
            <person name="Cichocki N."/>
            <person name="Clum A."/>
            <person name="Culley D."/>
            <person name="Crous P.W."/>
            <person name="Fauchery L."/>
            <person name="Girlanda M."/>
            <person name="Hayes R.D."/>
            <person name="Keri Z."/>
            <person name="LaButti K."/>
            <person name="Lipzen A."/>
            <person name="Lombard V."/>
            <person name="Magnuson J."/>
            <person name="Maillard F."/>
            <person name="Murat C."/>
            <person name="Nolan M."/>
            <person name="Ohm R.A."/>
            <person name="Pangilinan J."/>
            <person name="Pereira M.F."/>
            <person name="Perotto S."/>
            <person name="Peter M."/>
            <person name="Pfister S."/>
            <person name="Riley R."/>
            <person name="Sitrit Y."/>
            <person name="Stielow J.B."/>
            <person name="Szollosi G."/>
            <person name="Zifcakova L."/>
            <person name="Stursova M."/>
            <person name="Spatafora J.W."/>
            <person name="Tedersoo L."/>
            <person name="Vaario L.M."/>
            <person name="Yamada A."/>
            <person name="Yan M."/>
            <person name="Wang P."/>
            <person name="Xu J."/>
            <person name="Bruns T."/>
            <person name="Baldrian P."/>
            <person name="Vilgalys R."/>
            <person name="Dunand C."/>
            <person name="Henrissat B."/>
            <person name="Grigoriev I.V."/>
            <person name="Hibbett D."/>
            <person name="Nagy L.G."/>
            <person name="Martin F.M."/>
        </authorList>
    </citation>
    <scope>NUCLEOTIDE SEQUENCE</scope>
    <source>
        <strain evidence="1">P2</strain>
    </source>
</reference>
<evidence type="ECO:0000313" key="2">
    <source>
        <dbReference type="Proteomes" id="UP000886501"/>
    </source>
</evidence>
<keyword evidence="2" id="KW-1185">Reference proteome</keyword>
<evidence type="ECO:0000313" key="1">
    <source>
        <dbReference type="EMBL" id="KAF9642982.1"/>
    </source>
</evidence>
<reference evidence="1" key="1">
    <citation type="submission" date="2019-10" db="EMBL/GenBank/DDBJ databases">
        <authorList>
            <consortium name="DOE Joint Genome Institute"/>
            <person name="Kuo A."/>
            <person name="Miyauchi S."/>
            <person name="Kiss E."/>
            <person name="Drula E."/>
            <person name="Kohler A."/>
            <person name="Sanchez-Garcia M."/>
            <person name="Andreopoulos B."/>
            <person name="Barry K.W."/>
            <person name="Bonito G."/>
            <person name="Buee M."/>
            <person name="Carver A."/>
            <person name="Chen C."/>
            <person name="Cichocki N."/>
            <person name="Clum A."/>
            <person name="Culley D."/>
            <person name="Crous P.W."/>
            <person name="Fauchery L."/>
            <person name="Girlanda M."/>
            <person name="Hayes R."/>
            <person name="Keri Z."/>
            <person name="Labutti K."/>
            <person name="Lipzen A."/>
            <person name="Lombard V."/>
            <person name="Magnuson J."/>
            <person name="Maillard F."/>
            <person name="Morin E."/>
            <person name="Murat C."/>
            <person name="Nolan M."/>
            <person name="Ohm R."/>
            <person name="Pangilinan J."/>
            <person name="Pereira M."/>
            <person name="Perotto S."/>
            <person name="Peter M."/>
            <person name="Riley R."/>
            <person name="Sitrit Y."/>
            <person name="Stielow B."/>
            <person name="Szollosi G."/>
            <person name="Zifcakova L."/>
            <person name="Stursova M."/>
            <person name="Spatafora J.W."/>
            <person name="Tedersoo L."/>
            <person name="Vaario L.-M."/>
            <person name="Yamada A."/>
            <person name="Yan M."/>
            <person name="Wang P."/>
            <person name="Xu J."/>
            <person name="Bruns T."/>
            <person name="Baldrian P."/>
            <person name="Vilgalys R."/>
            <person name="Henrissat B."/>
            <person name="Grigoriev I.V."/>
            <person name="Hibbett D."/>
            <person name="Nagy L.G."/>
            <person name="Martin F.M."/>
        </authorList>
    </citation>
    <scope>NUCLEOTIDE SEQUENCE</scope>
    <source>
        <strain evidence="1">P2</strain>
    </source>
</reference>
<feature type="non-terminal residue" evidence="1">
    <location>
        <position position="1"/>
    </location>
</feature>
<dbReference type="Proteomes" id="UP000886501">
    <property type="component" value="Unassembled WGS sequence"/>
</dbReference>
<protein>
    <submittedName>
        <fullName evidence="1">Uncharacterized protein</fullName>
    </submittedName>
</protein>
<name>A0ACB6Z0E8_THEGA</name>
<organism evidence="1 2">
    <name type="scientific">Thelephora ganbajun</name>
    <name type="common">Ganba fungus</name>
    <dbReference type="NCBI Taxonomy" id="370292"/>
    <lineage>
        <taxon>Eukaryota</taxon>
        <taxon>Fungi</taxon>
        <taxon>Dikarya</taxon>
        <taxon>Basidiomycota</taxon>
        <taxon>Agaricomycotina</taxon>
        <taxon>Agaricomycetes</taxon>
        <taxon>Thelephorales</taxon>
        <taxon>Thelephoraceae</taxon>
        <taxon>Thelephora</taxon>
    </lineage>
</organism>
<gene>
    <name evidence="1" type="ORF">BDM02DRAFT_3123974</name>
</gene>
<proteinExistence type="predicted"/>
<comment type="caution">
    <text evidence="1">The sequence shown here is derived from an EMBL/GenBank/DDBJ whole genome shotgun (WGS) entry which is preliminary data.</text>
</comment>
<accession>A0ACB6Z0E8</accession>
<dbReference type="EMBL" id="MU118307">
    <property type="protein sequence ID" value="KAF9642982.1"/>
    <property type="molecule type" value="Genomic_DNA"/>
</dbReference>
<sequence length="357" mass="40540">IVSRLFPGDVGLDDQHSHCGKWLFKDVTITRGTQQQWLDRISPTNVELLCNIQSFTYSHDPNVWNGITPHRIDPLHHYLSVFSHLEALRLFSMFLGPDVPRQIGLHSAFLSTLTSLAIHRGHVTSSALITLINYFPGLIDLDLRSIKHEADLSPIPLLSRPLRGRLFIGDCSSRDRALFKELSRPPPQLDRLSLYKVVAPTFYDCIVGAHGGSVKHLQLLGGAALYRGAFPTLSHCQELHRLEISELPPTYDELSLITSITSTNLQKISLPARYQLDCKDDPHRVGYYEAIDGCLCQLVERLRGSGYKHRLDVELWIRESELDDEKVDFKKLLPKFREQGRVKIVERLSDRVVYCSG</sequence>